<protein>
    <submittedName>
        <fullName evidence="2">Uncharacterized protein</fullName>
    </submittedName>
</protein>
<gene>
    <name evidence="2" type="ORF">EV421DRAFT_1784912</name>
</gene>
<organism evidence="2 3">
    <name type="scientific">Armillaria borealis</name>
    <dbReference type="NCBI Taxonomy" id="47425"/>
    <lineage>
        <taxon>Eukaryota</taxon>
        <taxon>Fungi</taxon>
        <taxon>Dikarya</taxon>
        <taxon>Basidiomycota</taxon>
        <taxon>Agaricomycotina</taxon>
        <taxon>Agaricomycetes</taxon>
        <taxon>Agaricomycetidae</taxon>
        <taxon>Agaricales</taxon>
        <taxon>Marasmiineae</taxon>
        <taxon>Physalacriaceae</taxon>
        <taxon>Armillaria</taxon>
    </lineage>
</organism>
<dbReference type="Proteomes" id="UP001175226">
    <property type="component" value="Unassembled WGS sequence"/>
</dbReference>
<feature type="region of interest" description="Disordered" evidence="1">
    <location>
        <begin position="1"/>
        <end position="26"/>
    </location>
</feature>
<name>A0AA39JWR0_9AGAR</name>
<dbReference type="AlphaFoldDB" id="A0AA39JWR0"/>
<sequence length="208" mass="22818">MARPPATEKQKQVNAARRKELRAQKRHQLELTGSTRTRGRAIRNPVPGSLVFRGTDAFAVRAEGSSSSGFSNTSGDDAPNLQFAITTNRIYLHQLRIDKARGHIMNGYDDMPLSPALLPKRFPSKSATRATEALGHAETSVPSAIVQVSTGENGQEIFAPEKVPEPDELLTIKCFTDKLLDQRAFPPQWRRKKTMILGSVGTTIGGIK</sequence>
<accession>A0AA39JWR0</accession>
<keyword evidence="3" id="KW-1185">Reference proteome</keyword>
<reference evidence="2" key="1">
    <citation type="submission" date="2023-06" db="EMBL/GenBank/DDBJ databases">
        <authorList>
            <consortium name="Lawrence Berkeley National Laboratory"/>
            <person name="Ahrendt S."/>
            <person name="Sahu N."/>
            <person name="Indic B."/>
            <person name="Wong-Bajracharya J."/>
            <person name="Merenyi Z."/>
            <person name="Ke H.-M."/>
            <person name="Monk M."/>
            <person name="Kocsube S."/>
            <person name="Drula E."/>
            <person name="Lipzen A."/>
            <person name="Balint B."/>
            <person name="Henrissat B."/>
            <person name="Andreopoulos B."/>
            <person name="Martin F.M."/>
            <person name="Harder C.B."/>
            <person name="Rigling D."/>
            <person name="Ford K.L."/>
            <person name="Foster G.D."/>
            <person name="Pangilinan J."/>
            <person name="Papanicolaou A."/>
            <person name="Barry K."/>
            <person name="LaButti K."/>
            <person name="Viragh M."/>
            <person name="Koriabine M."/>
            <person name="Yan M."/>
            <person name="Riley R."/>
            <person name="Champramary S."/>
            <person name="Plett K.L."/>
            <person name="Tsai I.J."/>
            <person name="Slot J."/>
            <person name="Sipos G."/>
            <person name="Plett J."/>
            <person name="Nagy L.G."/>
            <person name="Grigoriev I.V."/>
        </authorList>
    </citation>
    <scope>NUCLEOTIDE SEQUENCE</scope>
    <source>
        <strain evidence="2">FPL87.14</strain>
    </source>
</reference>
<evidence type="ECO:0000256" key="1">
    <source>
        <dbReference type="SAM" id="MobiDB-lite"/>
    </source>
</evidence>
<comment type="caution">
    <text evidence="2">The sequence shown here is derived from an EMBL/GenBank/DDBJ whole genome shotgun (WGS) entry which is preliminary data.</text>
</comment>
<proteinExistence type="predicted"/>
<evidence type="ECO:0000313" key="3">
    <source>
        <dbReference type="Proteomes" id="UP001175226"/>
    </source>
</evidence>
<dbReference type="EMBL" id="JAUEPT010000009">
    <property type="protein sequence ID" value="KAK0448854.1"/>
    <property type="molecule type" value="Genomic_DNA"/>
</dbReference>
<evidence type="ECO:0000313" key="2">
    <source>
        <dbReference type="EMBL" id="KAK0448854.1"/>
    </source>
</evidence>